<comment type="caution">
    <text evidence="2">The sequence shown here is derived from an EMBL/GenBank/DDBJ whole genome shotgun (WGS) entry which is preliminary data.</text>
</comment>
<dbReference type="Gene3D" id="3.40.630.30">
    <property type="match status" value="1"/>
</dbReference>
<dbReference type="Proteomes" id="UP001241758">
    <property type="component" value="Unassembled WGS sequence"/>
</dbReference>
<keyword evidence="2" id="KW-0012">Acyltransferase</keyword>
<reference evidence="2 3" key="1">
    <citation type="submission" date="2023-05" db="EMBL/GenBank/DDBJ databases">
        <title>Actinoplanes sp. NEAU-A12 genome sequencing.</title>
        <authorList>
            <person name="Wang Z.-S."/>
        </authorList>
    </citation>
    <scope>NUCLEOTIDE SEQUENCE [LARGE SCALE GENOMIC DNA]</scope>
    <source>
        <strain evidence="2 3">NEAU-A12</strain>
    </source>
</reference>
<evidence type="ECO:0000313" key="3">
    <source>
        <dbReference type="Proteomes" id="UP001241758"/>
    </source>
</evidence>
<dbReference type="Pfam" id="PF00583">
    <property type="entry name" value="Acetyltransf_1"/>
    <property type="match status" value="1"/>
</dbReference>
<keyword evidence="3" id="KW-1185">Reference proteome</keyword>
<gene>
    <name evidence="2" type="ORF">QLQ12_33540</name>
</gene>
<evidence type="ECO:0000259" key="1">
    <source>
        <dbReference type="PROSITE" id="PS51186"/>
    </source>
</evidence>
<evidence type="ECO:0000313" key="2">
    <source>
        <dbReference type="EMBL" id="MDI6103546.1"/>
    </source>
</evidence>
<dbReference type="RefSeq" id="WP_282764738.1">
    <property type="nucleotide sequence ID" value="NZ_JASCTH010000026.1"/>
</dbReference>
<dbReference type="EC" id="2.3.1.-" evidence="2"/>
<dbReference type="EMBL" id="JASCTH010000026">
    <property type="protein sequence ID" value="MDI6103546.1"/>
    <property type="molecule type" value="Genomic_DNA"/>
</dbReference>
<accession>A0ABT6WUX1</accession>
<name>A0ABT6WUX1_9ACTN</name>
<feature type="domain" description="N-acetyltransferase" evidence="1">
    <location>
        <begin position="115"/>
        <end position="250"/>
    </location>
</feature>
<proteinExistence type="predicted"/>
<dbReference type="InterPro" id="IPR000182">
    <property type="entry name" value="GNAT_dom"/>
</dbReference>
<protein>
    <submittedName>
        <fullName evidence="2">GNAT family N-acetyltransferase</fullName>
        <ecNumber evidence="2">2.3.1.-</ecNumber>
    </submittedName>
</protein>
<organism evidence="2 3">
    <name type="scientific">Actinoplanes sandaracinus</name>
    <dbReference type="NCBI Taxonomy" id="3045177"/>
    <lineage>
        <taxon>Bacteria</taxon>
        <taxon>Bacillati</taxon>
        <taxon>Actinomycetota</taxon>
        <taxon>Actinomycetes</taxon>
        <taxon>Micromonosporales</taxon>
        <taxon>Micromonosporaceae</taxon>
        <taxon>Actinoplanes</taxon>
    </lineage>
</organism>
<dbReference type="GO" id="GO:0016746">
    <property type="term" value="F:acyltransferase activity"/>
    <property type="evidence" value="ECO:0007669"/>
    <property type="project" value="UniProtKB-KW"/>
</dbReference>
<dbReference type="PROSITE" id="PS51186">
    <property type="entry name" value="GNAT"/>
    <property type="match status" value="1"/>
</dbReference>
<keyword evidence="2" id="KW-0808">Transferase</keyword>
<dbReference type="SUPFAM" id="SSF55729">
    <property type="entry name" value="Acyl-CoA N-acyltransferases (Nat)"/>
    <property type="match status" value="1"/>
</dbReference>
<dbReference type="InterPro" id="IPR016181">
    <property type="entry name" value="Acyl_CoA_acyltransferase"/>
</dbReference>
<sequence length="250" mass="26507">MDLRIQRSVVSNLRNRPKALEIGPFVAGLDPDTDSPFINYASPIPGAPITAADVDALVDAFIGAGRKPRLEYVTSCVPELEDLLLAAGFTIEARHQYLICTPQTVAAQPVPEGLILVEPTTDPDRAALTAAANEAFGEAPEASEADIARVRRNQERGGVVLAAFTPTGECAGAGQAMPPSDRLSEVGGIGVRPPFRRRGLAAAITAGVTQGIFDLGVEFAWLEASGDDSWRVYERVGYVPAGHRLYISKG</sequence>